<dbReference type="GO" id="GO:0006310">
    <property type="term" value="P:DNA recombination"/>
    <property type="evidence" value="ECO:0007669"/>
    <property type="project" value="UniProtKB-KW"/>
</dbReference>
<dbReference type="PATRIC" id="fig|146537.3.peg.1078"/>
<keyword evidence="1" id="KW-0233">DNA recombination</keyword>
<dbReference type="InterPro" id="IPR013762">
    <property type="entry name" value="Integrase-like_cat_sf"/>
</dbReference>
<evidence type="ECO:0000259" key="2">
    <source>
        <dbReference type="Pfam" id="PF07179"/>
    </source>
</evidence>
<protein>
    <submittedName>
        <fullName evidence="3">Putative Integrase</fullName>
    </submittedName>
</protein>
<dbReference type="SUPFAM" id="SSF56349">
    <property type="entry name" value="DNA breaking-rejoining enzymes"/>
    <property type="match status" value="1"/>
</dbReference>
<proteinExistence type="predicted"/>
<dbReference type="GO" id="GO:0015074">
    <property type="term" value="P:DNA integration"/>
    <property type="evidence" value="ECO:0007669"/>
    <property type="project" value="InterPro"/>
</dbReference>
<organism evidence="3 4">
    <name type="scientific">Streptomyces azureus</name>
    <dbReference type="NCBI Taxonomy" id="146537"/>
    <lineage>
        <taxon>Bacteria</taxon>
        <taxon>Bacillati</taxon>
        <taxon>Actinomycetota</taxon>
        <taxon>Actinomycetes</taxon>
        <taxon>Kitasatosporales</taxon>
        <taxon>Streptomycetaceae</taxon>
        <taxon>Streptomyces</taxon>
    </lineage>
</organism>
<evidence type="ECO:0000313" key="4">
    <source>
        <dbReference type="Proteomes" id="UP000053859"/>
    </source>
</evidence>
<dbReference type="Pfam" id="PF07179">
    <property type="entry name" value="SseB"/>
    <property type="match status" value="1"/>
</dbReference>
<dbReference type="InterPro" id="IPR011010">
    <property type="entry name" value="DNA_brk_join_enz"/>
</dbReference>
<dbReference type="GO" id="GO:0003677">
    <property type="term" value="F:DNA binding"/>
    <property type="evidence" value="ECO:0007669"/>
    <property type="project" value="InterPro"/>
</dbReference>
<evidence type="ECO:0000256" key="1">
    <source>
        <dbReference type="ARBA" id="ARBA00023172"/>
    </source>
</evidence>
<accession>A0A0K8PEG5</accession>
<dbReference type="Gene3D" id="1.10.443.10">
    <property type="entry name" value="Intergrase catalytic core"/>
    <property type="match status" value="1"/>
</dbReference>
<keyword evidence="4" id="KW-1185">Reference proteome</keyword>
<feature type="domain" description="SseB protein N-terminal" evidence="2">
    <location>
        <begin position="167"/>
        <end position="238"/>
    </location>
</feature>
<dbReference type="InterPro" id="IPR009839">
    <property type="entry name" value="SseB_N"/>
</dbReference>
<dbReference type="Proteomes" id="UP000053859">
    <property type="component" value="Unassembled WGS sequence"/>
</dbReference>
<dbReference type="AlphaFoldDB" id="A0A0K8PEG5"/>
<dbReference type="EMBL" id="DF968210">
    <property type="protein sequence ID" value="GAP46287.1"/>
    <property type="molecule type" value="Genomic_DNA"/>
</dbReference>
<sequence length="246" mass="26868">MVPLPPYLVALWREHVATFGTADDGRLFFSESGRVVAYTTYDRVWHEARDLALPPALTSTPLAKRPYDLRHSALSTWLCASADPAEVAQRAGNSVEVLLSRYAKCLYDRQSINNERIEGLACLHGPWARESRAMAETGPSRVAGPLTQWGRTMPDVPDRPTLGQVQEALRVLTDDSAGVEPLQSAVDVLAEAPVLVPVVDPEDYAQPDRDPWPLVLPVLEQADGAQVVPVFASEERLGAALPNLLS</sequence>
<evidence type="ECO:0000313" key="3">
    <source>
        <dbReference type="EMBL" id="GAP46287.1"/>
    </source>
</evidence>
<reference evidence="3" key="1">
    <citation type="journal article" date="2015" name="Genome Announc.">
        <title>Draft Genome Sequence of Thiostrepton-Producing Streptomyces azureus ATCC 14921.</title>
        <authorList>
            <person name="Sakihara K."/>
            <person name="Maeda J."/>
            <person name="Tashiro K."/>
            <person name="Fujino Y."/>
            <person name="Kuhara S."/>
            <person name="Ohshima T."/>
            <person name="Ogata S."/>
            <person name="Doi K."/>
        </authorList>
    </citation>
    <scope>NUCLEOTIDE SEQUENCE [LARGE SCALE GENOMIC DNA]</scope>
    <source>
        <strain evidence="3">ATCC14921</strain>
    </source>
</reference>
<name>A0A0K8PEG5_STRAJ</name>
<gene>
    <name evidence="3" type="ORF">SAZU_1025</name>
</gene>